<dbReference type="Gene3D" id="2.40.50.660">
    <property type="match status" value="1"/>
</dbReference>
<feature type="compositionally biased region" description="Basic and acidic residues" evidence="1">
    <location>
        <begin position="46"/>
        <end position="69"/>
    </location>
</feature>
<dbReference type="eggNOG" id="ENOG50318D9">
    <property type="taxonomic scope" value="Bacteria"/>
</dbReference>
<evidence type="ECO:0008006" key="5">
    <source>
        <dbReference type="Google" id="ProtNLM"/>
    </source>
</evidence>
<keyword evidence="2" id="KW-1133">Transmembrane helix</keyword>
<dbReference type="EMBL" id="BAFF01000007">
    <property type="protein sequence ID" value="GAB52551.1"/>
    <property type="molecule type" value="Genomic_DNA"/>
</dbReference>
<dbReference type="Pfam" id="PF10694">
    <property type="entry name" value="DUF2500"/>
    <property type="match status" value="1"/>
</dbReference>
<feature type="transmembrane region" description="Helical" evidence="2">
    <location>
        <begin position="6"/>
        <end position="24"/>
    </location>
</feature>
<sequence>MSKIPLFLIVIIAIIVIAASFRFVQQRRENASNDAAPVLQKQVEVTSKREKPANDRRSRQRDVTPAGDEMRYEARFKPQQGGLEMTFRLDAAAYHQLTVGEKGVLYVQGTRFVRFEAQP</sequence>
<keyword evidence="2" id="KW-0812">Transmembrane</keyword>
<feature type="region of interest" description="Disordered" evidence="1">
    <location>
        <begin position="29"/>
        <end position="69"/>
    </location>
</feature>
<keyword evidence="2" id="KW-0472">Membrane</keyword>
<dbReference type="GeneID" id="92830405"/>
<dbReference type="Proteomes" id="UP000010297">
    <property type="component" value="Unassembled WGS sequence"/>
</dbReference>
<dbReference type="InterPro" id="IPR019635">
    <property type="entry name" value="DUF2500"/>
</dbReference>
<gene>
    <name evidence="3" type="primary">yhhM</name>
    <name evidence="3" type="ORF">EH105704_07_01180</name>
</gene>
<evidence type="ECO:0000256" key="2">
    <source>
        <dbReference type="SAM" id="Phobius"/>
    </source>
</evidence>
<accession>H5V3J3</accession>
<evidence type="ECO:0000256" key="1">
    <source>
        <dbReference type="SAM" id="MobiDB-lite"/>
    </source>
</evidence>
<reference evidence="3 4" key="1">
    <citation type="submission" date="2012-02" db="EMBL/GenBank/DDBJ databases">
        <title>Whole genome shotgun sequence of Escherichia hermannii NBRC 105704.</title>
        <authorList>
            <person name="Yoshida I."/>
            <person name="Hosoyama A."/>
            <person name="Tsuchikane K."/>
            <person name="Katsumata H."/>
            <person name="Yamazaki S."/>
            <person name="Fujita N."/>
        </authorList>
    </citation>
    <scope>NUCLEOTIDE SEQUENCE [LARGE SCALE GENOMIC DNA]</scope>
    <source>
        <strain evidence="3 4">NBRC 105704</strain>
    </source>
</reference>
<dbReference type="AlphaFoldDB" id="H5V3J3"/>
<name>H5V3J3_ATLHE</name>
<evidence type="ECO:0000313" key="4">
    <source>
        <dbReference type="Proteomes" id="UP000010297"/>
    </source>
</evidence>
<organism evidence="3 4">
    <name type="scientific">Atlantibacter hermannii NBRC 105704</name>
    <dbReference type="NCBI Taxonomy" id="1115512"/>
    <lineage>
        <taxon>Bacteria</taxon>
        <taxon>Pseudomonadati</taxon>
        <taxon>Pseudomonadota</taxon>
        <taxon>Gammaproteobacteria</taxon>
        <taxon>Enterobacterales</taxon>
        <taxon>Enterobacteriaceae</taxon>
        <taxon>Atlantibacter</taxon>
    </lineage>
</organism>
<protein>
    <recommendedName>
        <fullName evidence="5">Receptor</fullName>
    </recommendedName>
</protein>
<keyword evidence="4" id="KW-1185">Reference proteome</keyword>
<proteinExistence type="predicted"/>
<comment type="caution">
    <text evidence="3">The sequence shown here is derived from an EMBL/GenBank/DDBJ whole genome shotgun (WGS) entry which is preliminary data.</text>
</comment>
<dbReference type="RefSeq" id="WP_002436556.1">
    <property type="nucleotide sequence ID" value="NZ_BAFF01000007.1"/>
</dbReference>
<evidence type="ECO:0000313" key="3">
    <source>
        <dbReference type="EMBL" id="GAB52551.1"/>
    </source>
</evidence>